<keyword evidence="2" id="KW-1185">Reference proteome</keyword>
<dbReference type="PANTHER" id="PTHR16469">
    <property type="entry name" value="UBIQUITIN-ASSOCIATED AND SH3 DOMAIN-CONTAINING BA-RELATED"/>
    <property type="match status" value="1"/>
</dbReference>
<gene>
    <name evidence="1" type="ORF">LWI29_027462</name>
</gene>
<evidence type="ECO:0000313" key="1">
    <source>
        <dbReference type="EMBL" id="KAK0582596.1"/>
    </source>
</evidence>
<dbReference type="InterPro" id="IPR012398">
    <property type="entry name" value="PRIB5"/>
</dbReference>
<dbReference type="PIRSF" id="PIRSF015897">
    <property type="entry name" value="PRIB5"/>
    <property type="match status" value="1"/>
</dbReference>
<dbReference type="EMBL" id="JAUESC010000384">
    <property type="protein sequence ID" value="KAK0582596.1"/>
    <property type="molecule type" value="Genomic_DNA"/>
</dbReference>
<organism evidence="1 2">
    <name type="scientific">Acer saccharum</name>
    <name type="common">Sugar maple</name>
    <dbReference type="NCBI Taxonomy" id="4024"/>
    <lineage>
        <taxon>Eukaryota</taxon>
        <taxon>Viridiplantae</taxon>
        <taxon>Streptophyta</taxon>
        <taxon>Embryophyta</taxon>
        <taxon>Tracheophyta</taxon>
        <taxon>Spermatophyta</taxon>
        <taxon>Magnoliopsida</taxon>
        <taxon>eudicotyledons</taxon>
        <taxon>Gunneridae</taxon>
        <taxon>Pentapetalae</taxon>
        <taxon>rosids</taxon>
        <taxon>malvids</taxon>
        <taxon>Sapindales</taxon>
        <taxon>Sapindaceae</taxon>
        <taxon>Hippocastanoideae</taxon>
        <taxon>Acereae</taxon>
        <taxon>Acer</taxon>
    </lineage>
</organism>
<dbReference type="CDD" id="cd07040">
    <property type="entry name" value="HP"/>
    <property type="match status" value="1"/>
</dbReference>
<dbReference type="SUPFAM" id="SSF53254">
    <property type="entry name" value="Phosphoglycerate mutase-like"/>
    <property type="match status" value="1"/>
</dbReference>
<reference evidence="1" key="2">
    <citation type="submission" date="2023-06" db="EMBL/GenBank/DDBJ databases">
        <authorList>
            <person name="Swenson N.G."/>
            <person name="Wegrzyn J.L."/>
            <person name="Mcevoy S.L."/>
        </authorList>
    </citation>
    <scope>NUCLEOTIDE SEQUENCE</scope>
    <source>
        <strain evidence="1">NS2018</strain>
        <tissue evidence="1">Leaf</tissue>
    </source>
</reference>
<dbReference type="InterPro" id="IPR029033">
    <property type="entry name" value="His_PPase_superfam"/>
</dbReference>
<comment type="caution">
    <text evidence="1">The sequence shown here is derived from an EMBL/GenBank/DDBJ whole genome shotgun (WGS) entry which is preliminary data.</text>
</comment>
<sequence>MSSFAQIPQITLSNKLFKPEKENMESTKSHQNVVVMRHGDRADNFEPMWVSSAARPWDPHLVNDGLIRAFSAGRKLRTQLGFPIHRVFVSPFLRCIQTASEVVYALCAVDEDPNAMSSKDVISIDASRVKVSVEYGLCEMMNRHAIKLDIAPKDGDFGFNIAEAEALLPAETVDKSVKRVYEEMPQWEETVSDTRSRYERIIKALADKYPSENLLLVSHGEAVGVAVSAFMKEDVSVTEVMYCAYTKLRRPILFENGSFTAGEFEILSSPAPSGVSYIPTTSTDK</sequence>
<dbReference type="InterPro" id="IPR051710">
    <property type="entry name" value="Phosphatase_SH3-domain"/>
</dbReference>
<accession>A0AA39VK42</accession>
<dbReference type="Gene3D" id="3.40.50.1240">
    <property type="entry name" value="Phosphoglycerate mutase-like"/>
    <property type="match status" value="1"/>
</dbReference>
<name>A0AA39VK42_ACESA</name>
<dbReference type="PANTHER" id="PTHR16469:SF27">
    <property type="entry name" value="UBIQUITIN-ASSOCIATED AND SH3 DOMAIN-CONTAINING BA-RELATED"/>
    <property type="match status" value="1"/>
</dbReference>
<proteinExistence type="predicted"/>
<protein>
    <submittedName>
        <fullName evidence="1">Uncharacterized protein</fullName>
    </submittedName>
</protein>
<dbReference type="InterPro" id="IPR013078">
    <property type="entry name" value="His_Pase_superF_clade-1"/>
</dbReference>
<dbReference type="AlphaFoldDB" id="A0AA39VK42"/>
<dbReference type="FunFam" id="3.40.50.1240:FF:000039">
    <property type="entry name" value="Phosphoglycerate mutase family protein"/>
    <property type="match status" value="1"/>
</dbReference>
<evidence type="ECO:0000313" key="2">
    <source>
        <dbReference type="Proteomes" id="UP001168877"/>
    </source>
</evidence>
<dbReference type="Proteomes" id="UP001168877">
    <property type="component" value="Unassembled WGS sequence"/>
</dbReference>
<dbReference type="Pfam" id="PF00300">
    <property type="entry name" value="His_Phos_1"/>
    <property type="match status" value="1"/>
</dbReference>
<reference evidence="1" key="1">
    <citation type="journal article" date="2022" name="Plant J.">
        <title>Strategies of tolerance reflected in two North American maple genomes.</title>
        <authorList>
            <person name="McEvoy S.L."/>
            <person name="Sezen U.U."/>
            <person name="Trouern-Trend A."/>
            <person name="McMahon S.M."/>
            <person name="Schaberg P.G."/>
            <person name="Yang J."/>
            <person name="Wegrzyn J.L."/>
            <person name="Swenson N.G."/>
        </authorList>
    </citation>
    <scope>NUCLEOTIDE SEQUENCE</scope>
    <source>
        <strain evidence="1">NS2018</strain>
    </source>
</reference>